<dbReference type="Gramene" id="PVH65527">
    <property type="protein sequence ID" value="PVH65527"/>
    <property type="gene ID" value="PAHAL_1G016000"/>
</dbReference>
<keyword evidence="2" id="KW-1133">Transmembrane helix</keyword>
<keyword evidence="2" id="KW-0472">Membrane</keyword>
<evidence type="ECO:0000313" key="3">
    <source>
        <dbReference type="EMBL" id="PVH65527.1"/>
    </source>
</evidence>
<sequence>MCRYLTPEATAGGGDGDSHVSRGPSQLSPPTTWRRCPLPCLAVTPSSWEPRTSAAAAAAGLLADQPCSDSSNLGMALVAKWIGSDHSFVRRDMILLLLAGANMPFPFLFFSRTEAHRMRIFILCIYIYMIFFIYSESSHPRNFLKKGLKKLKFEKGVPVGNNSKNGCLPPVDRAGCVGPGTPRPSIGFQKYFQTPPKGLFANRKVS</sequence>
<dbReference type="EMBL" id="CM008046">
    <property type="protein sequence ID" value="PVH65527.1"/>
    <property type="molecule type" value="Genomic_DNA"/>
</dbReference>
<reference evidence="3" key="1">
    <citation type="submission" date="2018-04" db="EMBL/GenBank/DDBJ databases">
        <title>WGS assembly of Panicum hallii.</title>
        <authorList>
            <person name="Lovell J."/>
            <person name="Jenkins J."/>
            <person name="Lowry D."/>
            <person name="Mamidi S."/>
            <person name="Sreedasyam A."/>
            <person name="Weng X."/>
            <person name="Barry K."/>
            <person name="Bonette J."/>
            <person name="Campitelli B."/>
            <person name="Daum C."/>
            <person name="Gordon S."/>
            <person name="Gould B."/>
            <person name="Lipzen A."/>
            <person name="Macqueen A."/>
            <person name="Palacio-Mejia J."/>
            <person name="Plott C."/>
            <person name="Shakirov E."/>
            <person name="Shu S."/>
            <person name="Yoshinaga Y."/>
            <person name="Zane M."/>
            <person name="Rokhsar D."/>
            <person name="Grimwood J."/>
            <person name="Schmutz J."/>
            <person name="Juenger T."/>
        </authorList>
    </citation>
    <scope>NUCLEOTIDE SEQUENCE [LARGE SCALE GENOMIC DNA]</scope>
    <source>
        <strain evidence="3">FIL2</strain>
    </source>
</reference>
<gene>
    <name evidence="3" type="ORF">PAHAL_1G016000</name>
</gene>
<feature type="transmembrane region" description="Helical" evidence="2">
    <location>
        <begin position="116"/>
        <end position="135"/>
    </location>
</feature>
<dbReference type="Proteomes" id="UP000243499">
    <property type="component" value="Chromosome 1"/>
</dbReference>
<keyword evidence="2" id="KW-0812">Transmembrane</keyword>
<proteinExistence type="predicted"/>
<organism evidence="3">
    <name type="scientific">Panicum hallii</name>
    <dbReference type="NCBI Taxonomy" id="206008"/>
    <lineage>
        <taxon>Eukaryota</taxon>
        <taxon>Viridiplantae</taxon>
        <taxon>Streptophyta</taxon>
        <taxon>Embryophyta</taxon>
        <taxon>Tracheophyta</taxon>
        <taxon>Spermatophyta</taxon>
        <taxon>Magnoliopsida</taxon>
        <taxon>Liliopsida</taxon>
        <taxon>Poales</taxon>
        <taxon>Poaceae</taxon>
        <taxon>PACMAD clade</taxon>
        <taxon>Panicoideae</taxon>
        <taxon>Panicodae</taxon>
        <taxon>Paniceae</taxon>
        <taxon>Panicinae</taxon>
        <taxon>Panicum</taxon>
        <taxon>Panicum sect. Panicum</taxon>
    </lineage>
</organism>
<name>A0A2T8KTL6_9POAL</name>
<accession>A0A2T8KTL6</accession>
<feature type="transmembrane region" description="Helical" evidence="2">
    <location>
        <begin position="93"/>
        <end position="110"/>
    </location>
</feature>
<dbReference type="AlphaFoldDB" id="A0A2T8KTL6"/>
<feature type="region of interest" description="Disordered" evidence="1">
    <location>
        <begin position="8"/>
        <end position="31"/>
    </location>
</feature>
<protein>
    <submittedName>
        <fullName evidence="3">Uncharacterized protein</fullName>
    </submittedName>
</protein>
<evidence type="ECO:0000256" key="2">
    <source>
        <dbReference type="SAM" id="Phobius"/>
    </source>
</evidence>
<evidence type="ECO:0000256" key="1">
    <source>
        <dbReference type="SAM" id="MobiDB-lite"/>
    </source>
</evidence>